<keyword evidence="3" id="KW-1185">Reference proteome</keyword>
<feature type="domain" description="START" evidence="1">
    <location>
        <begin position="2"/>
        <end position="29"/>
    </location>
</feature>
<evidence type="ECO:0000313" key="2">
    <source>
        <dbReference type="EMBL" id="KAK1283180.1"/>
    </source>
</evidence>
<gene>
    <name evidence="2" type="primary">ROC2</name>
    <name evidence="2" type="ORF">QJS10_CPB21g00886</name>
</gene>
<dbReference type="GO" id="GO:0003677">
    <property type="term" value="F:DNA binding"/>
    <property type="evidence" value="ECO:0007669"/>
    <property type="project" value="UniProtKB-KW"/>
</dbReference>
<name>A0AAV9C225_ACOCL</name>
<accession>A0AAV9C225</accession>
<comment type="caution">
    <text evidence="2">The sequence shown here is derived from an EMBL/GenBank/DDBJ whole genome shotgun (WGS) entry which is preliminary data.</text>
</comment>
<keyword evidence="2" id="KW-0238">DNA-binding</keyword>
<reference evidence="2" key="2">
    <citation type="submission" date="2023-06" db="EMBL/GenBank/DDBJ databases">
        <authorList>
            <person name="Ma L."/>
            <person name="Liu K.-W."/>
            <person name="Li Z."/>
            <person name="Hsiao Y.-Y."/>
            <person name="Qi Y."/>
            <person name="Fu T."/>
            <person name="Tang G."/>
            <person name="Zhang D."/>
            <person name="Sun W.-H."/>
            <person name="Liu D.-K."/>
            <person name="Li Y."/>
            <person name="Chen G.-Z."/>
            <person name="Liu X.-D."/>
            <person name="Liao X.-Y."/>
            <person name="Jiang Y.-T."/>
            <person name="Yu X."/>
            <person name="Hao Y."/>
            <person name="Huang J."/>
            <person name="Zhao X.-W."/>
            <person name="Ke S."/>
            <person name="Chen Y.-Y."/>
            <person name="Wu W.-L."/>
            <person name="Hsu J.-L."/>
            <person name="Lin Y.-F."/>
            <person name="Huang M.-D."/>
            <person name="Li C.-Y."/>
            <person name="Huang L."/>
            <person name="Wang Z.-W."/>
            <person name="Zhao X."/>
            <person name="Zhong W.-Y."/>
            <person name="Peng D.-H."/>
            <person name="Ahmad S."/>
            <person name="Lan S."/>
            <person name="Zhang J.-S."/>
            <person name="Tsai W.-C."/>
            <person name="Van De Peer Y."/>
            <person name="Liu Z.-J."/>
        </authorList>
    </citation>
    <scope>NUCLEOTIDE SEQUENCE</scope>
    <source>
        <strain evidence="2">CP</strain>
        <tissue evidence="2">Leaves</tissue>
    </source>
</reference>
<protein>
    <submittedName>
        <fullName evidence="2">Homeobox-leucine zipper protein ROC2</fullName>
    </submittedName>
</protein>
<dbReference type="InterPro" id="IPR002913">
    <property type="entry name" value="START_lipid-bd_dom"/>
</dbReference>
<evidence type="ECO:0000259" key="1">
    <source>
        <dbReference type="Pfam" id="PF01852"/>
    </source>
</evidence>
<dbReference type="GO" id="GO:0008289">
    <property type="term" value="F:lipid binding"/>
    <property type="evidence" value="ECO:0007669"/>
    <property type="project" value="InterPro"/>
</dbReference>
<organism evidence="2 3">
    <name type="scientific">Acorus calamus</name>
    <name type="common">Sweet flag</name>
    <dbReference type="NCBI Taxonomy" id="4465"/>
    <lineage>
        <taxon>Eukaryota</taxon>
        <taxon>Viridiplantae</taxon>
        <taxon>Streptophyta</taxon>
        <taxon>Embryophyta</taxon>
        <taxon>Tracheophyta</taxon>
        <taxon>Spermatophyta</taxon>
        <taxon>Magnoliopsida</taxon>
        <taxon>Liliopsida</taxon>
        <taxon>Acoraceae</taxon>
        <taxon>Acorus</taxon>
    </lineage>
</organism>
<proteinExistence type="predicted"/>
<dbReference type="Proteomes" id="UP001180020">
    <property type="component" value="Unassembled WGS sequence"/>
</dbReference>
<dbReference type="EMBL" id="JAUJYO010000021">
    <property type="protein sequence ID" value="KAK1283180.1"/>
    <property type="molecule type" value="Genomic_DNA"/>
</dbReference>
<dbReference type="AlphaFoldDB" id="A0AAV9C225"/>
<evidence type="ECO:0000313" key="3">
    <source>
        <dbReference type="Proteomes" id="UP001180020"/>
    </source>
</evidence>
<reference evidence="2" key="1">
    <citation type="journal article" date="2023" name="Nat. Commun.">
        <title>Diploid and tetraploid genomes of Acorus and the evolution of monocots.</title>
        <authorList>
            <person name="Ma L."/>
            <person name="Liu K.W."/>
            <person name="Li Z."/>
            <person name="Hsiao Y.Y."/>
            <person name="Qi Y."/>
            <person name="Fu T."/>
            <person name="Tang G.D."/>
            <person name="Zhang D."/>
            <person name="Sun W.H."/>
            <person name="Liu D.K."/>
            <person name="Li Y."/>
            <person name="Chen G.Z."/>
            <person name="Liu X.D."/>
            <person name="Liao X.Y."/>
            <person name="Jiang Y.T."/>
            <person name="Yu X."/>
            <person name="Hao Y."/>
            <person name="Huang J."/>
            <person name="Zhao X.W."/>
            <person name="Ke S."/>
            <person name="Chen Y.Y."/>
            <person name="Wu W.L."/>
            <person name="Hsu J.L."/>
            <person name="Lin Y.F."/>
            <person name="Huang M.D."/>
            <person name="Li C.Y."/>
            <person name="Huang L."/>
            <person name="Wang Z.W."/>
            <person name="Zhao X."/>
            <person name="Zhong W.Y."/>
            <person name="Peng D.H."/>
            <person name="Ahmad S."/>
            <person name="Lan S."/>
            <person name="Zhang J.S."/>
            <person name="Tsai W.C."/>
            <person name="Van de Peer Y."/>
            <person name="Liu Z.J."/>
        </authorList>
    </citation>
    <scope>NUCLEOTIDE SEQUENCE</scope>
    <source>
        <strain evidence="2">CP</strain>
    </source>
</reference>
<sequence>MPNGYSKVTWVEHVEVDDRAVHNIYRLLVTRDWRLGRTVVGHFGSTVRTPRKCYGHQHPRRRYRW</sequence>
<keyword evidence="2" id="KW-0371">Homeobox</keyword>
<dbReference type="Pfam" id="PF01852">
    <property type="entry name" value="START"/>
    <property type="match status" value="1"/>
</dbReference>